<comment type="similarity">
    <text evidence="2">Belongs to the SusD family.</text>
</comment>
<evidence type="ECO:0000256" key="3">
    <source>
        <dbReference type="ARBA" id="ARBA00022729"/>
    </source>
</evidence>
<dbReference type="Proteomes" id="UP000326921">
    <property type="component" value="Chromosome"/>
</dbReference>
<dbReference type="Gene3D" id="1.25.40.390">
    <property type="match status" value="1"/>
</dbReference>
<keyword evidence="3" id="KW-0732">Signal</keyword>
<feature type="domain" description="RagB/SusD" evidence="6">
    <location>
        <begin position="313"/>
        <end position="482"/>
    </location>
</feature>
<comment type="subcellular location">
    <subcellularLocation>
        <location evidence="1">Cell outer membrane</location>
    </subcellularLocation>
</comment>
<dbReference type="InterPro" id="IPR033985">
    <property type="entry name" value="SusD-like_N"/>
</dbReference>
<evidence type="ECO:0000256" key="5">
    <source>
        <dbReference type="ARBA" id="ARBA00023237"/>
    </source>
</evidence>
<evidence type="ECO:0000259" key="7">
    <source>
        <dbReference type="Pfam" id="PF14322"/>
    </source>
</evidence>
<dbReference type="GO" id="GO:0009279">
    <property type="term" value="C:cell outer membrane"/>
    <property type="evidence" value="ECO:0007669"/>
    <property type="project" value="UniProtKB-SubCell"/>
</dbReference>
<organism evidence="8 9">
    <name type="scientific">Sphingobacterium zhuxiongii</name>
    <dbReference type="NCBI Taxonomy" id="2662364"/>
    <lineage>
        <taxon>Bacteria</taxon>
        <taxon>Pseudomonadati</taxon>
        <taxon>Bacteroidota</taxon>
        <taxon>Sphingobacteriia</taxon>
        <taxon>Sphingobacteriales</taxon>
        <taxon>Sphingobacteriaceae</taxon>
        <taxon>Sphingobacterium</taxon>
    </lineage>
</organism>
<accession>A0A5Q0QFF7</accession>
<keyword evidence="4" id="KW-0472">Membrane</keyword>
<dbReference type="Pfam" id="PF07980">
    <property type="entry name" value="SusD_RagB"/>
    <property type="match status" value="1"/>
</dbReference>
<dbReference type="EMBL" id="CP045652">
    <property type="protein sequence ID" value="QGA28303.1"/>
    <property type="molecule type" value="Genomic_DNA"/>
</dbReference>
<dbReference type="InterPro" id="IPR011990">
    <property type="entry name" value="TPR-like_helical_dom_sf"/>
</dbReference>
<evidence type="ECO:0000313" key="8">
    <source>
        <dbReference type="EMBL" id="QGA28303.1"/>
    </source>
</evidence>
<dbReference type="AlphaFoldDB" id="A0A5Q0QFF7"/>
<dbReference type="KEGG" id="sphe:GFH32_17920"/>
<reference evidence="8 9" key="1">
    <citation type="submission" date="2019-10" db="EMBL/GenBank/DDBJ databases">
        <authorList>
            <person name="Dong K."/>
        </authorList>
    </citation>
    <scope>NUCLEOTIDE SEQUENCE [LARGE SCALE GENOMIC DNA]</scope>
    <source>
        <strain evidence="9">dk4302</strain>
    </source>
</reference>
<dbReference type="PROSITE" id="PS51257">
    <property type="entry name" value="PROKAR_LIPOPROTEIN"/>
    <property type="match status" value="1"/>
</dbReference>
<evidence type="ECO:0000313" key="9">
    <source>
        <dbReference type="Proteomes" id="UP000326921"/>
    </source>
</evidence>
<gene>
    <name evidence="8" type="ORF">GFH32_17920</name>
</gene>
<feature type="domain" description="SusD-like N-terminal" evidence="7">
    <location>
        <begin position="43"/>
        <end position="230"/>
    </location>
</feature>
<keyword evidence="9" id="KW-1185">Reference proteome</keyword>
<dbReference type="Pfam" id="PF14322">
    <property type="entry name" value="SusD-like_3"/>
    <property type="match status" value="1"/>
</dbReference>
<dbReference type="CDD" id="cd08977">
    <property type="entry name" value="SusD"/>
    <property type="match status" value="1"/>
</dbReference>
<evidence type="ECO:0000259" key="6">
    <source>
        <dbReference type="Pfam" id="PF07980"/>
    </source>
</evidence>
<sequence>MKYLSKNKNKSIAIIAFACLFSAISCTKLEPKLYSDLTTKNAYSSESDIDAALTGIYASLSPYPGDAYLYYAGYLVMITDYSTDMGFSTAAGDPTKMSNLTYDDNNRYFKFNYQNMYQVISNANSLLSNITDVAIGDAKKKQVIAQARFLRALSYMDLTDAFGPVPLITEVQNPSESYNLPLASVEEIEALVTQDCQYAIDNLPEKWSADLGIGRATKGAALTLLGKMYMRSHKYDKAKPLIDEVLALRSKGVYRLNPDFKNEWSDNNKIDMGLIFGILHEPTLNGGEITNHFGPSDNREVPDRWQYYGVSLQFWRKYSDLDPRKKFFYYDYEGLAPRDKNTTHGFFYMMPKLGQTAPPSDTVKLLQNVATKKYSYDMTNNSYLDGRTIQVFRIADVILCKAEIENALNGPQAALPYINEIRARAGAPEYGINANFPVPASKEAMIDALVDERGFEFVFEYKRRQDLIRLGRYEKVTNEYLQSRGLKPVATPALRYFPYPLDEARQHQEMSSANASRIPN</sequence>
<evidence type="ECO:0000256" key="4">
    <source>
        <dbReference type="ARBA" id="ARBA00023136"/>
    </source>
</evidence>
<dbReference type="SUPFAM" id="SSF48452">
    <property type="entry name" value="TPR-like"/>
    <property type="match status" value="1"/>
</dbReference>
<name>A0A5Q0QFF7_9SPHI</name>
<keyword evidence="5" id="KW-0998">Cell outer membrane</keyword>
<evidence type="ECO:0000256" key="2">
    <source>
        <dbReference type="ARBA" id="ARBA00006275"/>
    </source>
</evidence>
<dbReference type="InterPro" id="IPR012944">
    <property type="entry name" value="SusD_RagB_dom"/>
</dbReference>
<evidence type="ECO:0000256" key="1">
    <source>
        <dbReference type="ARBA" id="ARBA00004442"/>
    </source>
</evidence>
<protein>
    <submittedName>
        <fullName evidence="8">RagB/SusD family nutrient uptake outer membrane protein</fullName>
    </submittedName>
</protein>
<proteinExistence type="inferred from homology"/>